<accession>A0A1L0D9L8</accession>
<dbReference type="OrthoDB" id="6267605at2"/>
<evidence type="ECO:0000313" key="2">
    <source>
        <dbReference type="Proteomes" id="UP000183794"/>
    </source>
</evidence>
<proteinExistence type="predicted"/>
<dbReference type="AlphaFoldDB" id="A0A1L0D9L8"/>
<dbReference type="Proteomes" id="UP000183794">
    <property type="component" value="Unassembled WGS sequence"/>
</dbReference>
<name>A0A1L0D9L8_9GAMM</name>
<dbReference type="EMBL" id="FPLD01000007">
    <property type="protein sequence ID" value="SGY83622.1"/>
    <property type="molecule type" value="Genomic_DNA"/>
</dbReference>
<evidence type="ECO:0000313" key="1">
    <source>
        <dbReference type="EMBL" id="SGY83622.1"/>
    </source>
</evidence>
<dbReference type="RefSeq" id="WP_075517911.1">
    <property type="nucleotide sequence ID" value="NZ_FPLD01000007.1"/>
</dbReference>
<protein>
    <submittedName>
        <fullName evidence="1">Uncharacterized protein</fullName>
    </submittedName>
</protein>
<gene>
    <name evidence="1" type="ORF">NVI5450_0300</name>
</gene>
<organism evidence="1 2">
    <name type="scientific">Moritella viscosa</name>
    <dbReference type="NCBI Taxonomy" id="80854"/>
    <lineage>
        <taxon>Bacteria</taxon>
        <taxon>Pseudomonadati</taxon>
        <taxon>Pseudomonadota</taxon>
        <taxon>Gammaproteobacteria</taxon>
        <taxon>Alteromonadales</taxon>
        <taxon>Moritellaceae</taxon>
        <taxon>Moritella</taxon>
    </lineage>
</organism>
<sequence>MHGSEKFIDEKSDALAEYLDFFLMRKLSYAQLNHFLWETLREWDDLDIYDESTSSCKEQVFWFLLFELKSWSSQQIFSNRILRQQLHTGALFLQGQGVKPYNCIGIRPITEYLD</sequence>
<reference evidence="1 2" key="1">
    <citation type="submission" date="2016-11" db="EMBL/GenBank/DDBJ databases">
        <authorList>
            <person name="Jaros S."/>
            <person name="Januszkiewicz K."/>
            <person name="Wedrychowicz H."/>
        </authorList>
    </citation>
    <scope>NUCLEOTIDE SEQUENCE [LARGE SCALE GENOMIC DNA]</scope>
    <source>
        <strain evidence="1">NVI 5450</strain>
    </source>
</reference>